<feature type="transmembrane region" description="Helical" evidence="6">
    <location>
        <begin position="87"/>
        <end position="105"/>
    </location>
</feature>
<dbReference type="Pfam" id="PF01925">
    <property type="entry name" value="TauE"/>
    <property type="match status" value="1"/>
</dbReference>
<feature type="transmembrane region" description="Helical" evidence="6">
    <location>
        <begin position="227"/>
        <end position="248"/>
    </location>
</feature>
<dbReference type="PANTHER" id="PTHR43701:SF2">
    <property type="entry name" value="MEMBRANE TRANSPORTER PROTEIN YJNA-RELATED"/>
    <property type="match status" value="1"/>
</dbReference>
<dbReference type="PANTHER" id="PTHR43701">
    <property type="entry name" value="MEMBRANE TRANSPORTER PROTEIN MJ0441-RELATED"/>
    <property type="match status" value="1"/>
</dbReference>
<evidence type="ECO:0000256" key="7">
    <source>
        <dbReference type="SAM" id="SignalP"/>
    </source>
</evidence>
<feature type="transmembrane region" description="Helical" evidence="6">
    <location>
        <begin position="282"/>
        <end position="300"/>
    </location>
</feature>
<keyword evidence="4 6" id="KW-1133">Transmembrane helix</keyword>
<evidence type="ECO:0000256" key="6">
    <source>
        <dbReference type="RuleBase" id="RU363041"/>
    </source>
</evidence>
<name>A0A8J3ICY7_9CHLR</name>
<feature type="signal peptide" evidence="7">
    <location>
        <begin position="1"/>
        <end position="31"/>
    </location>
</feature>
<protein>
    <recommendedName>
        <fullName evidence="6">Probable membrane transporter protein</fullName>
    </recommendedName>
</protein>
<dbReference type="Proteomes" id="UP000612362">
    <property type="component" value="Unassembled WGS sequence"/>
</dbReference>
<organism evidence="8 9">
    <name type="scientific">Ktedonospora formicarum</name>
    <dbReference type="NCBI Taxonomy" id="2778364"/>
    <lineage>
        <taxon>Bacteria</taxon>
        <taxon>Bacillati</taxon>
        <taxon>Chloroflexota</taxon>
        <taxon>Ktedonobacteria</taxon>
        <taxon>Ktedonobacterales</taxon>
        <taxon>Ktedonobacteraceae</taxon>
        <taxon>Ktedonospora</taxon>
    </lineage>
</organism>
<keyword evidence="7" id="KW-0732">Signal</keyword>
<feature type="chain" id="PRO_5035281279" description="Probable membrane transporter protein" evidence="7">
    <location>
        <begin position="32"/>
        <end position="301"/>
    </location>
</feature>
<feature type="transmembrane region" description="Helical" evidence="6">
    <location>
        <begin position="188"/>
        <end position="218"/>
    </location>
</feature>
<feature type="transmembrane region" description="Helical" evidence="6">
    <location>
        <begin position="117"/>
        <end position="138"/>
    </location>
</feature>
<sequence>MVWVKGRAMRVTIKGVKIAFLVLLIAASAFAAGQQHGRSWSPGRFGHYTLDYGWLGALTGALTSATSVGVVALPPVLVLVQHVAAPVVVGVSFIVSAVIKLVGFQQLQKREQIDGKVAWSLFFGSVPATLITSLLMGGRYGSSTLIVHALGGILIVSAVFFGVKPVILRARQKEEGVQPSPSWQRLSVTVGMGALVGVVVGLASVGSSSLFMLVMLLLHPKMEPASLVGNGLVASLGVIFAGSIGTLATGTIDWNITGGLILGSLPAVFFGAWVIKKIPAKLLMAVLMSVLGLSGGLLLVK</sequence>
<reference evidence="8" key="1">
    <citation type="submission" date="2020-10" db="EMBL/GenBank/DDBJ databases">
        <title>Taxonomic study of unclassified bacteria belonging to the class Ktedonobacteria.</title>
        <authorList>
            <person name="Yabe S."/>
            <person name="Wang C.M."/>
            <person name="Zheng Y."/>
            <person name="Sakai Y."/>
            <person name="Cavaletti L."/>
            <person name="Monciardini P."/>
            <person name="Donadio S."/>
        </authorList>
    </citation>
    <scope>NUCLEOTIDE SEQUENCE</scope>
    <source>
        <strain evidence="8">SOSP1-1</strain>
    </source>
</reference>
<dbReference type="InterPro" id="IPR051598">
    <property type="entry name" value="TSUP/Inactive_protease-like"/>
</dbReference>
<evidence type="ECO:0000313" key="8">
    <source>
        <dbReference type="EMBL" id="GHO50910.1"/>
    </source>
</evidence>
<dbReference type="AlphaFoldDB" id="A0A8J3ICY7"/>
<evidence type="ECO:0000256" key="3">
    <source>
        <dbReference type="ARBA" id="ARBA00022692"/>
    </source>
</evidence>
<evidence type="ECO:0000256" key="1">
    <source>
        <dbReference type="ARBA" id="ARBA00004141"/>
    </source>
</evidence>
<keyword evidence="5 6" id="KW-0472">Membrane</keyword>
<keyword evidence="6" id="KW-1003">Cell membrane</keyword>
<evidence type="ECO:0000256" key="5">
    <source>
        <dbReference type="ARBA" id="ARBA00023136"/>
    </source>
</evidence>
<evidence type="ECO:0000256" key="4">
    <source>
        <dbReference type="ARBA" id="ARBA00022989"/>
    </source>
</evidence>
<proteinExistence type="inferred from homology"/>
<evidence type="ECO:0000256" key="2">
    <source>
        <dbReference type="ARBA" id="ARBA00009142"/>
    </source>
</evidence>
<dbReference type="EMBL" id="BNJF01000010">
    <property type="protein sequence ID" value="GHO50910.1"/>
    <property type="molecule type" value="Genomic_DNA"/>
</dbReference>
<evidence type="ECO:0000313" key="9">
    <source>
        <dbReference type="Proteomes" id="UP000612362"/>
    </source>
</evidence>
<comment type="caution">
    <text evidence="8">The sequence shown here is derived from an EMBL/GenBank/DDBJ whole genome shotgun (WGS) entry which is preliminary data.</text>
</comment>
<keyword evidence="9" id="KW-1185">Reference proteome</keyword>
<dbReference type="InterPro" id="IPR002781">
    <property type="entry name" value="TM_pro_TauE-like"/>
</dbReference>
<gene>
    <name evidence="8" type="ORF">KSX_90730</name>
</gene>
<feature type="transmembrane region" description="Helical" evidence="6">
    <location>
        <begin position="254"/>
        <end position="275"/>
    </location>
</feature>
<dbReference type="GO" id="GO:0005886">
    <property type="term" value="C:plasma membrane"/>
    <property type="evidence" value="ECO:0007669"/>
    <property type="project" value="UniProtKB-SubCell"/>
</dbReference>
<accession>A0A8J3ICY7</accession>
<feature type="transmembrane region" description="Helical" evidence="6">
    <location>
        <begin position="145"/>
        <end position="168"/>
    </location>
</feature>
<comment type="subcellular location">
    <subcellularLocation>
        <location evidence="6">Cell membrane</location>
        <topology evidence="6">Multi-pass membrane protein</topology>
    </subcellularLocation>
    <subcellularLocation>
        <location evidence="1">Membrane</location>
        <topology evidence="1">Multi-pass membrane protein</topology>
    </subcellularLocation>
</comment>
<comment type="similarity">
    <text evidence="2 6">Belongs to the 4-toluene sulfonate uptake permease (TSUP) (TC 2.A.102) family.</text>
</comment>
<keyword evidence="3 6" id="KW-0812">Transmembrane</keyword>